<dbReference type="PANTHER" id="PTHR23019">
    <property type="entry name" value="NUCLEAR PORE MEMBRANE GLYCOPROTEIN GP210-RELATED"/>
    <property type="match status" value="1"/>
</dbReference>
<name>A0A9E2P212_9BACT</name>
<dbReference type="EMBL" id="JAHLFU010000237">
    <property type="protein sequence ID" value="MBU3854464.1"/>
    <property type="molecule type" value="Genomic_DNA"/>
</dbReference>
<feature type="domain" description="BIG2" evidence="2">
    <location>
        <begin position="209"/>
        <end position="286"/>
    </location>
</feature>
<gene>
    <name evidence="3" type="ORF">H9789_11755</name>
</gene>
<protein>
    <submittedName>
        <fullName evidence="3">Ig-like domain-containing protein</fullName>
    </submittedName>
</protein>
<comment type="caution">
    <text evidence="3">The sequence shown here is derived from an EMBL/GenBank/DDBJ whole genome shotgun (WGS) entry which is preliminary data.</text>
</comment>
<feature type="signal peptide" evidence="1">
    <location>
        <begin position="1"/>
        <end position="25"/>
    </location>
</feature>
<reference evidence="3" key="1">
    <citation type="journal article" date="2021" name="PeerJ">
        <title>Extensive microbial diversity within the chicken gut microbiome revealed by metagenomics and culture.</title>
        <authorList>
            <person name="Gilroy R."/>
            <person name="Ravi A."/>
            <person name="Getino M."/>
            <person name="Pursley I."/>
            <person name="Horton D.L."/>
            <person name="Alikhan N.F."/>
            <person name="Baker D."/>
            <person name="Gharbi K."/>
            <person name="Hall N."/>
            <person name="Watson M."/>
            <person name="Adriaenssens E.M."/>
            <person name="Foster-Nyarko E."/>
            <person name="Jarju S."/>
            <person name="Secka A."/>
            <person name="Antonio M."/>
            <person name="Oren A."/>
            <person name="Chaudhuri R.R."/>
            <person name="La Ragione R."/>
            <person name="Hildebrand F."/>
            <person name="Pallen M.J."/>
        </authorList>
    </citation>
    <scope>NUCLEOTIDE SEQUENCE</scope>
    <source>
        <strain evidence="3">G3-2149</strain>
    </source>
</reference>
<feature type="domain" description="BIG2" evidence="2">
    <location>
        <begin position="295"/>
        <end position="371"/>
    </location>
</feature>
<dbReference type="InterPro" id="IPR008964">
    <property type="entry name" value="Invasin/intimin_cell_adhesion"/>
</dbReference>
<dbReference type="InterPro" id="IPR003343">
    <property type="entry name" value="Big_2"/>
</dbReference>
<dbReference type="Gene3D" id="2.60.40.1080">
    <property type="match status" value="3"/>
</dbReference>
<keyword evidence="1" id="KW-0732">Signal</keyword>
<reference evidence="3" key="2">
    <citation type="submission" date="2021-04" db="EMBL/GenBank/DDBJ databases">
        <authorList>
            <person name="Gilroy R."/>
        </authorList>
    </citation>
    <scope>NUCLEOTIDE SEQUENCE</scope>
    <source>
        <strain evidence="3">G3-2149</strain>
    </source>
</reference>
<sequence length="599" mass="65268">MSKVRFQAIIMAVLCLFVKIQVAHASAKVGEATVYEDRTVTVNLPDPYKRTLMQSTGVTCQWYSESNSYATVTSSTRYSATIKGVRATSSCKVYFKCSYFIDGFYRTMDFYYDITVKATTISVTNVSLSRSSATMKEGNTLQLSATVYPSNATNKQVYWSSSNTSVATVSSYGLVSAKSEGTATITCRAADGSGKYATCRIMVESSMVYISSISLNETEKALYAGETLQLRADITPSTATNKSLDWSSDNAAVATVSSNGLVTAKSTGSATIICKAKDGSGKSAACSIVVKEFVKPVSVSLNQTKAVLKEGEILQLIATVTPEDATDKSLTWISDNREVATVDNHGIVTAQRKGTANIIVMTANDLAAICAITVESESTGEISEWQGNYHVSASHVENNPTQTYPDEFELVIQKNEGAFYITSMFGCDLTQNNNGGLRLKDQGNGTATVDISEYNILNYTNSSNPLYTLYVFDEATDDWSDTWTLKMNDDGSLLLGDFYVAAFLWSEENQKWQDGELEALYYKVTAEKKNLTGIVGQPVEMPALYSTPGVLILDRITDIAVYRDNGVLVYKGKTNQVNHLSKGVYIVRIGSQSRKVLVK</sequence>
<evidence type="ECO:0000313" key="3">
    <source>
        <dbReference type="EMBL" id="MBU3854464.1"/>
    </source>
</evidence>
<dbReference type="InterPro" id="IPR045197">
    <property type="entry name" value="NUP210-like"/>
</dbReference>
<dbReference type="Proteomes" id="UP000823865">
    <property type="component" value="Unassembled WGS sequence"/>
</dbReference>
<proteinExistence type="predicted"/>
<dbReference type="PANTHER" id="PTHR23019:SF0">
    <property type="entry name" value="NUCLEAR PORE MEMBRANE GLYCOPROTEIN 210"/>
    <property type="match status" value="1"/>
</dbReference>
<accession>A0A9E2P212</accession>
<feature type="chain" id="PRO_5038628435" evidence="1">
    <location>
        <begin position="26"/>
        <end position="599"/>
    </location>
</feature>
<dbReference type="SMART" id="SM00635">
    <property type="entry name" value="BID_2"/>
    <property type="match status" value="3"/>
</dbReference>
<dbReference type="SUPFAM" id="SSF49373">
    <property type="entry name" value="Invasin/intimin cell-adhesion fragments"/>
    <property type="match status" value="3"/>
</dbReference>
<evidence type="ECO:0000259" key="2">
    <source>
        <dbReference type="SMART" id="SM00635"/>
    </source>
</evidence>
<dbReference type="AlphaFoldDB" id="A0A9E2P212"/>
<dbReference type="Pfam" id="PF02368">
    <property type="entry name" value="Big_2"/>
    <property type="match status" value="3"/>
</dbReference>
<evidence type="ECO:0000313" key="4">
    <source>
        <dbReference type="Proteomes" id="UP000823865"/>
    </source>
</evidence>
<feature type="domain" description="BIG2" evidence="2">
    <location>
        <begin position="122"/>
        <end position="198"/>
    </location>
</feature>
<organism evidence="3 4">
    <name type="scientific">Candidatus Paraprevotella stercoravium</name>
    <dbReference type="NCBI Taxonomy" id="2838725"/>
    <lineage>
        <taxon>Bacteria</taxon>
        <taxon>Pseudomonadati</taxon>
        <taxon>Bacteroidota</taxon>
        <taxon>Bacteroidia</taxon>
        <taxon>Bacteroidales</taxon>
        <taxon>Prevotellaceae</taxon>
        <taxon>Paraprevotella</taxon>
    </lineage>
</organism>
<evidence type="ECO:0000256" key="1">
    <source>
        <dbReference type="SAM" id="SignalP"/>
    </source>
</evidence>